<dbReference type="InterPro" id="IPR011990">
    <property type="entry name" value="TPR-like_helical_dom_sf"/>
</dbReference>
<keyword evidence="1" id="KW-0812">Transmembrane</keyword>
<dbReference type="EMBL" id="CP012898">
    <property type="protein sequence ID" value="ALJ05267.1"/>
    <property type="molecule type" value="Genomic_DNA"/>
</dbReference>
<dbReference type="OrthoDB" id="979271at2"/>
<dbReference type="Gene3D" id="1.25.40.10">
    <property type="entry name" value="Tetratricopeptide repeat domain"/>
    <property type="match status" value="1"/>
</dbReference>
<evidence type="ECO:0000256" key="1">
    <source>
        <dbReference type="SAM" id="Phobius"/>
    </source>
</evidence>
<dbReference type="Proteomes" id="UP000057981">
    <property type="component" value="Chromosome"/>
</dbReference>
<dbReference type="KEGG" id="ahz:APS56_09095"/>
<dbReference type="STRING" id="1736674.APS56_09095"/>
<reference evidence="2 3" key="1">
    <citation type="submission" date="2015-10" db="EMBL/GenBank/DDBJ databases">
        <authorList>
            <person name="Gilbert D.G."/>
        </authorList>
    </citation>
    <scope>NUCLEOTIDE SEQUENCE [LARGE SCALE GENOMIC DNA]</scope>
    <source>
        <strain evidence="3">HZ-22</strain>
    </source>
</reference>
<gene>
    <name evidence="2" type="ORF">APS56_09095</name>
</gene>
<dbReference type="AlphaFoldDB" id="A0A0P0D2X5"/>
<sequence>MENQNYIQFESYLSNELTKDEVIAFELRLKTEPEFNQAFNTYKTLNTFLANKFENEVESTVFQDNLKFISNSYFEKYETPKKTIQFKPWQYAMVASITLLIGIFMFNNFSNPSYSDYNNYGNISLTVRGDNDDLLQTAENAFNNKEFAKADIAFEQLINIDGDNAELKLYQSISNIELNNFEIADDLLNDIRAGNSAYKNKATWYLALSKLKQENYKASLEILKTIPEDAEDYKQAQKLIKKLD</sequence>
<dbReference type="RefSeq" id="WP_054727376.1">
    <property type="nucleotide sequence ID" value="NZ_CP012898.1"/>
</dbReference>
<dbReference type="SUPFAM" id="SSF48452">
    <property type="entry name" value="TPR-like"/>
    <property type="match status" value="1"/>
</dbReference>
<keyword evidence="3" id="KW-1185">Reference proteome</keyword>
<name>A0A0P0D2X5_9FLAO</name>
<evidence type="ECO:0000313" key="2">
    <source>
        <dbReference type="EMBL" id="ALJ05267.1"/>
    </source>
</evidence>
<proteinExistence type="predicted"/>
<keyword evidence="1" id="KW-0472">Membrane</keyword>
<keyword evidence="1" id="KW-1133">Transmembrane helix</keyword>
<evidence type="ECO:0008006" key="4">
    <source>
        <dbReference type="Google" id="ProtNLM"/>
    </source>
</evidence>
<evidence type="ECO:0000313" key="3">
    <source>
        <dbReference type="Proteomes" id="UP000057981"/>
    </source>
</evidence>
<accession>A0A0P0D2X5</accession>
<feature type="transmembrane region" description="Helical" evidence="1">
    <location>
        <begin position="91"/>
        <end position="109"/>
    </location>
</feature>
<protein>
    <recommendedName>
        <fullName evidence="4">Tetratricopeptide repeat protein</fullName>
    </recommendedName>
</protein>
<organism evidence="2 3">
    <name type="scientific">Pseudalgibacter alginicilyticus</name>
    <dbReference type="NCBI Taxonomy" id="1736674"/>
    <lineage>
        <taxon>Bacteria</taxon>
        <taxon>Pseudomonadati</taxon>
        <taxon>Bacteroidota</taxon>
        <taxon>Flavobacteriia</taxon>
        <taxon>Flavobacteriales</taxon>
        <taxon>Flavobacteriaceae</taxon>
        <taxon>Pseudalgibacter</taxon>
    </lineage>
</organism>